<keyword evidence="1" id="KW-0614">Plasmid</keyword>
<dbReference type="SUPFAM" id="SSF56349">
    <property type="entry name" value="DNA breaking-rejoining enzymes"/>
    <property type="match status" value="1"/>
</dbReference>
<evidence type="ECO:0000313" key="2">
    <source>
        <dbReference type="Proteomes" id="UP001239169"/>
    </source>
</evidence>
<gene>
    <name evidence="1" type="ORF">QJS64_19230</name>
</gene>
<name>A0ABY8R9A3_PARBF</name>
<dbReference type="InterPro" id="IPR011010">
    <property type="entry name" value="DNA_brk_join_enz"/>
</dbReference>
<protein>
    <submittedName>
        <fullName evidence="1">Uncharacterized protein</fullName>
    </submittedName>
</protein>
<organism evidence="1 2">
    <name type="scientific">Paraclostridium bifermentans</name>
    <name type="common">Clostridium bifermentans</name>
    <dbReference type="NCBI Taxonomy" id="1490"/>
    <lineage>
        <taxon>Bacteria</taxon>
        <taxon>Bacillati</taxon>
        <taxon>Bacillota</taxon>
        <taxon>Clostridia</taxon>
        <taxon>Peptostreptococcales</taxon>
        <taxon>Peptostreptococcaceae</taxon>
        <taxon>Paraclostridium</taxon>
    </lineage>
</organism>
<reference evidence="1 2" key="1">
    <citation type="submission" date="2023-04" db="EMBL/GenBank/DDBJ databases">
        <title>Bacteria Genome Submission.</title>
        <authorList>
            <person name="Isaac P."/>
        </authorList>
    </citation>
    <scope>NUCLEOTIDE SEQUENCE [LARGE SCALE GENOMIC DNA]</scope>
    <source>
        <strain evidence="1 2">SampleS7P1</strain>
        <plasmid evidence="1 2">unnamed1</plasmid>
    </source>
</reference>
<geneLocation type="plasmid" evidence="1 2">
    <name>unnamed1</name>
</geneLocation>
<keyword evidence="2" id="KW-1185">Reference proteome</keyword>
<proteinExistence type="predicted"/>
<dbReference type="Proteomes" id="UP001239169">
    <property type="component" value="Plasmid unnamed1"/>
</dbReference>
<accession>A0ABY8R9A3</accession>
<sequence length="164" mass="18944">MENKVDLTKTRNETIVLIYEHAKLKFMEIAKMQVQHVDKSFALIRVQRGDRVFRVSLTPKISNNLKLLIGNKEFNDYIFNSRGNNKKHLSHTMIKKIIDNFEIKEDHNKKQVENIYISDVVGAIELLEASVLLTGNSIYNSIEYEVLIDLKEKIKGGNINWLGA</sequence>
<evidence type="ECO:0000313" key="1">
    <source>
        <dbReference type="EMBL" id="WGX77402.1"/>
    </source>
</evidence>
<dbReference type="EMBL" id="CP124686">
    <property type="protein sequence ID" value="WGX77402.1"/>
    <property type="molecule type" value="Genomic_DNA"/>
</dbReference>